<protein>
    <recommendedName>
        <fullName evidence="4">Enkurin domain-containing protein</fullName>
    </recommendedName>
</protein>
<sequence length="299" mass="32536">MEDTINIFGRGTPAGEAIYRCYVAPSKPSTLDPRLAALLARRRQEREAAEAAQIHPKPIPKSKAPVHRPRVGLGKRPTEEDLARWRLQQIPHRRTKTAIEAEEEARNRLPQPISDRFTRPAITDAEKDRLADVMTYGAELPKPKTLTGAQRARHNRLNPRAELEDRFAMLRGTAQEVQSELARLRGSELAVCASSPSAGGCAEGVPETQSRLSERRARGSASNSAAVSPTPPESISSPGAVATGDGLGVGSGIVGRQGGSVRSKIEQCRRERELQSHLGTVIAEMEAIDRKLNRLTISS</sequence>
<dbReference type="KEGG" id="phet:94291801"/>
<organism evidence="2 3">
    <name type="scientific">Porcisia hertigi</name>
    <dbReference type="NCBI Taxonomy" id="2761500"/>
    <lineage>
        <taxon>Eukaryota</taxon>
        <taxon>Discoba</taxon>
        <taxon>Euglenozoa</taxon>
        <taxon>Kinetoplastea</taxon>
        <taxon>Metakinetoplastina</taxon>
        <taxon>Trypanosomatida</taxon>
        <taxon>Trypanosomatidae</taxon>
        <taxon>Leishmaniinae</taxon>
        <taxon>Porcisia</taxon>
    </lineage>
</organism>
<dbReference type="AlphaFoldDB" id="A0A836ICQ8"/>
<accession>A0A836ICQ8</accession>
<feature type="region of interest" description="Disordered" evidence="1">
    <location>
        <begin position="46"/>
        <end position="80"/>
    </location>
</feature>
<feature type="compositionally biased region" description="Basic residues" evidence="1">
    <location>
        <begin position="58"/>
        <end position="70"/>
    </location>
</feature>
<comment type="caution">
    <text evidence="2">The sequence shown here is derived from an EMBL/GenBank/DDBJ whole genome shotgun (WGS) entry which is preliminary data.</text>
</comment>
<gene>
    <name evidence="2" type="ORF">JKF63_05770</name>
</gene>
<evidence type="ECO:0000256" key="1">
    <source>
        <dbReference type="SAM" id="MobiDB-lite"/>
    </source>
</evidence>
<dbReference type="RefSeq" id="XP_067757750.1">
    <property type="nucleotide sequence ID" value="XM_067901724.1"/>
</dbReference>
<feature type="region of interest" description="Disordered" evidence="1">
    <location>
        <begin position="193"/>
        <end position="265"/>
    </location>
</feature>
<feature type="compositionally biased region" description="Gly residues" evidence="1">
    <location>
        <begin position="245"/>
        <end position="258"/>
    </location>
</feature>
<reference evidence="2 3" key="1">
    <citation type="submission" date="2021-02" db="EMBL/GenBank/DDBJ databases">
        <title>Porcisia hertigi Genome sequencing and assembly.</title>
        <authorList>
            <person name="Almutairi H."/>
            <person name="Gatherer D."/>
        </authorList>
    </citation>
    <scope>NUCLEOTIDE SEQUENCE [LARGE SCALE GENOMIC DNA]</scope>
    <source>
        <strain evidence="2 3">C119</strain>
    </source>
</reference>
<proteinExistence type="predicted"/>
<dbReference type="Proteomes" id="UP000674318">
    <property type="component" value="Unassembled WGS sequence"/>
</dbReference>
<evidence type="ECO:0008006" key="4">
    <source>
        <dbReference type="Google" id="ProtNLM"/>
    </source>
</evidence>
<evidence type="ECO:0000313" key="3">
    <source>
        <dbReference type="Proteomes" id="UP000674318"/>
    </source>
</evidence>
<dbReference type="EMBL" id="JAFJZO010000019">
    <property type="protein sequence ID" value="KAG5507024.1"/>
    <property type="molecule type" value="Genomic_DNA"/>
</dbReference>
<dbReference type="GeneID" id="94291801"/>
<keyword evidence="3" id="KW-1185">Reference proteome</keyword>
<name>A0A836ICQ8_9TRYP</name>
<evidence type="ECO:0000313" key="2">
    <source>
        <dbReference type="EMBL" id="KAG5507024.1"/>
    </source>
</evidence>
<feature type="compositionally biased region" description="Low complexity" evidence="1">
    <location>
        <begin position="219"/>
        <end position="228"/>
    </location>
</feature>
<dbReference type="OrthoDB" id="272083at2759"/>